<evidence type="ECO:0000313" key="2">
    <source>
        <dbReference type="WBParaSite" id="nRc.2.0.1.t25746-RA"/>
    </source>
</evidence>
<dbReference type="Proteomes" id="UP000887565">
    <property type="component" value="Unplaced"/>
</dbReference>
<dbReference type="SUPFAM" id="SSF50370">
    <property type="entry name" value="Ricin B-like lectins"/>
    <property type="match status" value="2"/>
</dbReference>
<sequence length="526" mass="59971">MFLMEIGEIGVVETHLKFTNYKSIYIFYRKSEPFTFYVIVQKVQYLIFVPQVQPNQRLKQKPAVVGSNVAQWKITIYLGRYFLLHPADKPDLVVQPASPMQSNVALILGPKGTNPYTANQLFYVDGPFIRTAQEPNYVLGVVGRPTDRQTDVILLDYSSEPKDYWSYPSVDKKPYIKDFSTYLSLLLAPFGYTMFPEVQTITVHIYCLSGPQNSVLTYNQPDNGKVVLKPKATGQPQTWRFLLYNRLILIQLVNDMDTVLQPTPGLQIDAQLKLTPRAKNPCSSDQFFFVDNGFIRTVNNPQLVLTSVQDTGGQYSLKLKQYREGAKEQQWKVVPTTSKTEKFMDVFVFVGGHQPVEPRNVEPGREIQYLPVHINPPFYDMMVVEVEVNLTPGSPLKITHRKPNHPGQKFIFVYLTKKFFVIQLWRSNPPLVVQPKMGNMDAKTTLVLQPMAPNPAQEQQVFFAEGKTIRCMNKPERVISVPREKPTGTDQVEVFIDLAVPNSPAQEWLLNIAKTLKALPPIFSYS</sequence>
<accession>A0A915JI21</accession>
<keyword evidence="1" id="KW-1185">Reference proteome</keyword>
<dbReference type="InterPro" id="IPR035992">
    <property type="entry name" value="Ricin_B-like_lectins"/>
</dbReference>
<reference evidence="2" key="1">
    <citation type="submission" date="2022-11" db="UniProtKB">
        <authorList>
            <consortium name="WormBaseParasite"/>
        </authorList>
    </citation>
    <scope>IDENTIFICATION</scope>
</reference>
<proteinExistence type="predicted"/>
<dbReference type="AlphaFoldDB" id="A0A915JI21"/>
<organism evidence="1 2">
    <name type="scientific">Romanomermis culicivorax</name>
    <name type="common">Nematode worm</name>
    <dbReference type="NCBI Taxonomy" id="13658"/>
    <lineage>
        <taxon>Eukaryota</taxon>
        <taxon>Metazoa</taxon>
        <taxon>Ecdysozoa</taxon>
        <taxon>Nematoda</taxon>
        <taxon>Enoplea</taxon>
        <taxon>Dorylaimia</taxon>
        <taxon>Mermithida</taxon>
        <taxon>Mermithoidea</taxon>
        <taxon>Mermithidae</taxon>
        <taxon>Romanomermis</taxon>
    </lineage>
</organism>
<evidence type="ECO:0000313" key="1">
    <source>
        <dbReference type="Proteomes" id="UP000887565"/>
    </source>
</evidence>
<dbReference type="WBParaSite" id="nRc.2.0.1.t25746-RA">
    <property type="protein sequence ID" value="nRc.2.0.1.t25746-RA"/>
    <property type="gene ID" value="nRc.2.0.1.g25746"/>
</dbReference>
<protein>
    <submittedName>
        <fullName evidence="2">Uncharacterized protein</fullName>
    </submittedName>
</protein>
<name>A0A915JI21_ROMCU</name>